<keyword evidence="4" id="KW-1185">Reference proteome</keyword>
<evidence type="ECO:0000259" key="2">
    <source>
        <dbReference type="Pfam" id="PF04774"/>
    </source>
</evidence>
<reference evidence="4" key="1">
    <citation type="submission" date="2024-07" db="EMBL/GenBank/DDBJ databases">
        <title>Two chromosome-level genome assemblies of Korean endemic species Abeliophyllum distichum and Forsythia ovata (Oleaceae).</title>
        <authorList>
            <person name="Jang H."/>
        </authorList>
    </citation>
    <scope>NUCLEOTIDE SEQUENCE [LARGE SCALE GENOMIC DNA]</scope>
</reference>
<feature type="compositionally biased region" description="Basic and acidic residues" evidence="1">
    <location>
        <begin position="81"/>
        <end position="95"/>
    </location>
</feature>
<gene>
    <name evidence="3" type="ORF">Fot_34074</name>
</gene>
<dbReference type="AlphaFoldDB" id="A0ABD1SHK1"/>
<evidence type="ECO:0000313" key="4">
    <source>
        <dbReference type="Proteomes" id="UP001604277"/>
    </source>
</evidence>
<feature type="domain" description="Hyaluronan/mRNA-binding protein" evidence="2">
    <location>
        <begin position="29"/>
        <end position="104"/>
    </location>
</feature>
<proteinExistence type="predicted"/>
<organism evidence="3 4">
    <name type="scientific">Forsythia ovata</name>
    <dbReference type="NCBI Taxonomy" id="205694"/>
    <lineage>
        <taxon>Eukaryota</taxon>
        <taxon>Viridiplantae</taxon>
        <taxon>Streptophyta</taxon>
        <taxon>Embryophyta</taxon>
        <taxon>Tracheophyta</taxon>
        <taxon>Spermatophyta</taxon>
        <taxon>Magnoliopsida</taxon>
        <taxon>eudicotyledons</taxon>
        <taxon>Gunneridae</taxon>
        <taxon>Pentapetalae</taxon>
        <taxon>asterids</taxon>
        <taxon>lamiids</taxon>
        <taxon>Lamiales</taxon>
        <taxon>Oleaceae</taxon>
        <taxon>Forsythieae</taxon>
        <taxon>Forsythia</taxon>
    </lineage>
</organism>
<accession>A0ABD1SHK1</accession>
<dbReference type="Proteomes" id="UP001604277">
    <property type="component" value="Unassembled WGS sequence"/>
</dbReference>
<sequence>MAKLWKGNRNMIGLEGCLIAVVELGAGTNDIKREGSGRGNWGTQSDELSRVTDEVNEGEKNLNVEKPAGEEDAAEGSTETPAKEVEEKEPEDKAAKVTVKEYEFDYKKLANVQSHLLGGATTLVRNLSITSCV</sequence>
<dbReference type="Pfam" id="PF04774">
    <property type="entry name" value="HABP4_PAI-RBP1"/>
    <property type="match status" value="1"/>
</dbReference>
<comment type="caution">
    <text evidence="3">The sequence shown here is derived from an EMBL/GenBank/DDBJ whole genome shotgun (WGS) entry which is preliminary data.</text>
</comment>
<dbReference type="InterPro" id="IPR006861">
    <property type="entry name" value="HABP4_PAIRBP1-bd"/>
</dbReference>
<feature type="compositionally biased region" description="Basic and acidic residues" evidence="1">
    <location>
        <begin position="47"/>
        <end position="69"/>
    </location>
</feature>
<name>A0ABD1SHK1_9LAMI</name>
<evidence type="ECO:0000256" key="1">
    <source>
        <dbReference type="SAM" id="MobiDB-lite"/>
    </source>
</evidence>
<feature type="region of interest" description="Disordered" evidence="1">
    <location>
        <begin position="30"/>
        <end position="95"/>
    </location>
</feature>
<protein>
    <submittedName>
        <fullName evidence="3">RGG repeats nuclear RNA binding protein B</fullName>
    </submittedName>
</protein>
<evidence type="ECO:0000313" key="3">
    <source>
        <dbReference type="EMBL" id="KAL2500226.1"/>
    </source>
</evidence>
<dbReference type="EMBL" id="JBFOLJ010000010">
    <property type="protein sequence ID" value="KAL2500226.1"/>
    <property type="molecule type" value="Genomic_DNA"/>
</dbReference>